<dbReference type="RefSeq" id="XP_056066039.1">
    <property type="nucleotide sequence ID" value="XM_056220736.1"/>
</dbReference>
<reference evidence="1" key="1">
    <citation type="submission" date="2022-10" db="EMBL/GenBank/DDBJ databases">
        <title>Tapping the CABI collections for fungal endophytes: first genome assemblies for Collariella, Neodidymelliopsis, Ascochyta clinopodiicola, Didymella pomorum, Didymosphaeria variabile, Neocosmospora piperis and Neocucurbitaria cava.</title>
        <authorList>
            <person name="Hill R."/>
        </authorList>
    </citation>
    <scope>NUCLEOTIDE SEQUENCE</scope>
    <source>
        <strain evidence="1">IMI 356815</strain>
    </source>
</reference>
<protein>
    <submittedName>
        <fullName evidence="1">Uncharacterized protein</fullName>
    </submittedName>
</protein>
<proteinExistence type="predicted"/>
<dbReference type="EMBL" id="JAPEUX010000009">
    <property type="protein sequence ID" value="KAJ4345875.1"/>
    <property type="molecule type" value="Genomic_DNA"/>
</dbReference>
<accession>A0A9W8XAS5</accession>
<evidence type="ECO:0000313" key="1">
    <source>
        <dbReference type="EMBL" id="KAJ4345875.1"/>
    </source>
</evidence>
<evidence type="ECO:0000313" key="2">
    <source>
        <dbReference type="Proteomes" id="UP001140513"/>
    </source>
</evidence>
<dbReference type="GeneID" id="80915541"/>
<dbReference type="AlphaFoldDB" id="A0A9W8XAS5"/>
<gene>
    <name evidence="1" type="ORF">N0V89_012011</name>
</gene>
<comment type="caution">
    <text evidence="1">The sequence shown here is derived from an EMBL/GenBank/DDBJ whole genome shotgun (WGS) entry which is preliminary data.</text>
</comment>
<organism evidence="1 2">
    <name type="scientific">Didymosphaeria variabile</name>
    <dbReference type="NCBI Taxonomy" id="1932322"/>
    <lineage>
        <taxon>Eukaryota</taxon>
        <taxon>Fungi</taxon>
        <taxon>Dikarya</taxon>
        <taxon>Ascomycota</taxon>
        <taxon>Pezizomycotina</taxon>
        <taxon>Dothideomycetes</taxon>
        <taxon>Pleosporomycetidae</taxon>
        <taxon>Pleosporales</taxon>
        <taxon>Massarineae</taxon>
        <taxon>Didymosphaeriaceae</taxon>
        <taxon>Didymosphaeria</taxon>
    </lineage>
</organism>
<keyword evidence="2" id="KW-1185">Reference proteome</keyword>
<dbReference type="Proteomes" id="UP001140513">
    <property type="component" value="Unassembled WGS sequence"/>
</dbReference>
<name>A0A9W8XAS5_9PLEO</name>
<dbReference type="OrthoDB" id="10561004at2759"/>
<sequence length="326" mass="35959">MIYDQALLLRCDERSTALPDSAKGNGRGISDNILDNIFDTPLPPSNPALNLALAGHQLKDEIMERAKAMSVPFTGEFKKLAGVFTSEFTWTHPMPLALPKQEQSPTQCVDINFLVRHVTDGAIILEPICKLLVNIISNGSARKICWNDILDRKLDRIALPVYAIREARINITTNLSPHDIAPGQGSETAAISQQVADSLIWCALNDYFNDYCTLFDIYSYVVSHVGSLVVSIDGQNYRDIDLAAELLAPNSSVGPGPAHSGYSVLIKAVLQETRRRQGLDGPSIDVAQGPFTVPRPNYVDFGSRTYSTQAKFIRRARELGFVVHYE</sequence>